<evidence type="ECO:0000256" key="2">
    <source>
        <dbReference type="ARBA" id="ARBA00023125"/>
    </source>
</evidence>
<dbReference type="EMBL" id="AP021876">
    <property type="protein sequence ID" value="BBO82716.1"/>
    <property type="molecule type" value="Genomic_DNA"/>
</dbReference>
<dbReference type="GO" id="GO:0005829">
    <property type="term" value="C:cytosol"/>
    <property type="evidence" value="ECO:0007669"/>
    <property type="project" value="TreeGrafter"/>
</dbReference>
<dbReference type="InterPro" id="IPR036390">
    <property type="entry name" value="WH_DNA-bd_sf"/>
</dbReference>
<dbReference type="PROSITE" id="PS50956">
    <property type="entry name" value="HTH_ASNC_2"/>
    <property type="match status" value="1"/>
</dbReference>
<dbReference type="InterPro" id="IPR019887">
    <property type="entry name" value="Tscrpt_reg_AsnC/Lrp_C"/>
</dbReference>
<feature type="domain" description="HTH asnC-type" evidence="4">
    <location>
        <begin position="11"/>
        <end position="71"/>
    </location>
</feature>
<dbReference type="InterPro" id="IPR036388">
    <property type="entry name" value="WH-like_DNA-bd_sf"/>
</dbReference>
<evidence type="ECO:0000256" key="3">
    <source>
        <dbReference type="ARBA" id="ARBA00023163"/>
    </source>
</evidence>
<dbReference type="GO" id="GO:0043200">
    <property type="term" value="P:response to amino acid"/>
    <property type="evidence" value="ECO:0007669"/>
    <property type="project" value="TreeGrafter"/>
</dbReference>
<dbReference type="SUPFAM" id="SSF54909">
    <property type="entry name" value="Dimeric alpha+beta barrel"/>
    <property type="match status" value="1"/>
</dbReference>
<gene>
    <name evidence="5" type="ORF">DSCO28_32820</name>
</gene>
<dbReference type="PANTHER" id="PTHR30154:SF34">
    <property type="entry name" value="TRANSCRIPTIONAL REGULATOR AZLB"/>
    <property type="match status" value="1"/>
</dbReference>
<reference evidence="5 6" key="1">
    <citation type="submission" date="2019-11" db="EMBL/GenBank/DDBJ databases">
        <title>Comparative genomics of hydrocarbon-degrading Desulfosarcina strains.</title>
        <authorList>
            <person name="Watanabe M."/>
            <person name="Kojima H."/>
            <person name="Fukui M."/>
        </authorList>
    </citation>
    <scope>NUCLEOTIDE SEQUENCE [LARGE SCALE GENOMIC DNA]</scope>
    <source>
        <strain evidence="5 6">28bB2T</strain>
    </source>
</reference>
<dbReference type="Pfam" id="PF13404">
    <property type="entry name" value="HTH_AsnC-type"/>
    <property type="match status" value="1"/>
</dbReference>
<evidence type="ECO:0000256" key="1">
    <source>
        <dbReference type="ARBA" id="ARBA00023015"/>
    </source>
</evidence>
<evidence type="ECO:0000259" key="4">
    <source>
        <dbReference type="PROSITE" id="PS50956"/>
    </source>
</evidence>
<dbReference type="AlphaFoldDB" id="A0A5K7ZN33"/>
<keyword evidence="1" id="KW-0805">Transcription regulation</keyword>
<dbReference type="KEGG" id="dov:DSCO28_32820"/>
<dbReference type="InterPro" id="IPR011008">
    <property type="entry name" value="Dimeric_a/b-barrel"/>
</dbReference>
<accession>A0A5K7ZN33</accession>
<dbReference type="SMART" id="SM00344">
    <property type="entry name" value="HTH_ASNC"/>
    <property type="match status" value="1"/>
</dbReference>
<sequence>MKTTPSGIQKLDRVDRQMVGLLQKDGRMPIVNIAKELGISETTARGRLKRLISEKIISVVAVSNPIRLGFEIIGNIKLDIDLKKKDAILQALKAIEALNYVALTTGGNNIDIEFIAGSLAEFKTLIFEKVSQIDGVNSVETSLIVEIIKDTWDYGTAWDNES</sequence>
<dbReference type="PRINTS" id="PR00033">
    <property type="entry name" value="HTHASNC"/>
</dbReference>
<keyword evidence="3" id="KW-0804">Transcription</keyword>
<dbReference type="Pfam" id="PF01037">
    <property type="entry name" value="AsnC_trans_reg"/>
    <property type="match status" value="1"/>
</dbReference>
<dbReference type="RefSeq" id="WP_155323092.1">
    <property type="nucleotide sequence ID" value="NZ_AP021876.1"/>
</dbReference>
<name>A0A5K7ZN33_9BACT</name>
<dbReference type="GO" id="GO:0043565">
    <property type="term" value="F:sequence-specific DNA binding"/>
    <property type="evidence" value="ECO:0007669"/>
    <property type="project" value="InterPro"/>
</dbReference>
<dbReference type="Gene3D" id="1.10.10.10">
    <property type="entry name" value="Winged helix-like DNA-binding domain superfamily/Winged helix DNA-binding domain"/>
    <property type="match status" value="1"/>
</dbReference>
<dbReference type="SUPFAM" id="SSF46785">
    <property type="entry name" value="Winged helix' DNA-binding domain"/>
    <property type="match status" value="1"/>
</dbReference>
<proteinExistence type="predicted"/>
<evidence type="ECO:0000313" key="5">
    <source>
        <dbReference type="EMBL" id="BBO82716.1"/>
    </source>
</evidence>
<dbReference type="Gene3D" id="3.30.70.920">
    <property type="match status" value="1"/>
</dbReference>
<protein>
    <recommendedName>
        <fullName evidence="4">HTH asnC-type domain-containing protein</fullName>
    </recommendedName>
</protein>
<dbReference type="Proteomes" id="UP000425960">
    <property type="component" value="Chromosome"/>
</dbReference>
<dbReference type="InterPro" id="IPR019888">
    <property type="entry name" value="Tscrpt_reg_AsnC-like"/>
</dbReference>
<organism evidence="5 6">
    <name type="scientific">Desulfosarcina ovata subsp. sediminis</name>
    <dbReference type="NCBI Taxonomy" id="885957"/>
    <lineage>
        <taxon>Bacteria</taxon>
        <taxon>Pseudomonadati</taxon>
        <taxon>Thermodesulfobacteriota</taxon>
        <taxon>Desulfobacteria</taxon>
        <taxon>Desulfobacterales</taxon>
        <taxon>Desulfosarcinaceae</taxon>
        <taxon>Desulfosarcina</taxon>
    </lineage>
</organism>
<evidence type="ECO:0000313" key="6">
    <source>
        <dbReference type="Proteomes" id="UP000425960"/>
    </source>
</evidence>
<dbReference type="InterPro" id="IPR000485">
    <property type="entry name" value="AsnC-type_HTH_dom"/>
</dbReference>
<keyword evidence="2" id="KW-0238">DNA-binding</keyword>
<dbReference type="PANTHER" id="PTHR30154">
    <property type="entry name" value="LEUCINE-RESPONSIVE REGULATORY PROTEIN"/>
    <property type="match status" value="1"/>
</dbReference>